<sequence>MSYQGLKINVLFPTLVGETEFPDCEALNRDLAAYVRNQEQNGRNYSQFTSVNNGWQSSLNFLNSDFPAIQTLKHFINDQIEIFLKEWGKVSFSSSTPSVFQYNHTSWAVILRQGGFQHEHIHTKTDLVGIYYVEVPTAPATKTSGNLTLIDPRSGRVTSRSNWETAHYSIHPKPGMFLLFPSFLPHRVNQVEVAGERISINLDVTLRPSSSPISDTRYQ</sequence>
<proteinExistence type="predicted"/>
<evidence type="ECO:0000313" key="1">
    <source>
        <dbReference type="EMBL" id="MBE9026004.1"/>
    </source>
</evidence>
<accession>A0A8J6ZSC5</accession>
<dbReference type="EMBL" id="JADEXS010000518">
    <property type="protein sequence ID" value="MBE9026004.1"/>
    <property type="molecule type" value="Genomic_DNA"/>
</dbReference>
<reference evidence="1" key="1">
    <citation type="submission" date="2020-10" db="EMBL/GenBank/DDBJ databases">
        <authorList>
            <person name="Castelo-Branco R."/>
            <person name="Eusebio N."/>
            <person name="Adriana R."/>
            <person name="Vieira A."/>
            <person name="Brugerolle De Fraissinette N."/>
            <person name="Rezende De Castro R."/>
            <person name="Schneider M.P."/>
            <person name="Vasconcelos V."/>
            <person name="Leao P.N."/>
        </authorList>
    </citation>
    <scope>NUCLEOTIDE SEQUENCE</scope>
    <source>
        <strain evidence="1">LEGE 12446</strain>
    </source>
</reference>
<dbReference type="Gene3D" id="2.60.120.620">
    <property type="entry name" value="q2cbj1_9rhob like domain"/>
    <property type="match status" value="1"/>
</dbReference>
<organism evidence="1 2">
    <name type="scientific">Desmonostoc muscorum LEGE 12446</name>
    <dbReference type="NCBI Taxonomy" id="1828758"/>
    <lineage>
        <taxon>Bacteria</taxon>
        <taxon>Bacillati</taxon>
        <taxon>Cyanobacteriota</taxon>
        <taxon>Cyanophyceae</taxon>
        <taxon>Nostocales</taxon>
        <taxon>Nostocaceae</taxon>
        <taxon>Desmonostoc</taxon>
    </lineage>
</organism>
<keyword evidence="2" id="KW-1185">Reference proteome</keyword>
<gene>
    <name evidence="1" type="ORF">IQ276_27370</name>
</gene>
<dbReference type="InterPro" id="IPR012668">
    <property type="entry name" value="CHP02466"/>
</dbReference>
<protein>
    <submittedName>
        <fullName evidence="1">2OG-Fe(II) oxygenase</fullName>
    </submittedName>
</protein>
<comment type="caution">
    <text evidence="1">The sequence shown here is derived from an EMBL/GenBank/DDBJ whole genome shotgun (WGS) entry which is preliminary data.</text>
</comment>
<dbReference type="RefSeq" id="WP_193921464.1">
    <property type="nucleotide sequence ID" value="NZ_JADEXS020000001.1"/>
</dbReference>
<dbReference type="AlphaFoldDB" id="A0A8J6ZSC5"/>
<name>A0A8J6ZSC5_DESMC</name>
<evidence type="ECO:0000313" key="2">
    <source>
        <dbReference type="Proteomes" id="UP000622533"/>
    </source>
</evidence>
<dbReference type="Proteomes" id="UP000622533">
    <property type="component" value="Unassembled WGS sequence"/>
</dbReference>
<dbReference type="NCBIfam" id="TIGR02466">
    <property type="entry name" value="TIGR02466 family protein"/>
    <property type="match status" value="1"/>
</dbReference>
<dbReference type="Pfam" id="PF13759">
    <property type="entry name" value="2OG-FeII_Oxy_5"/>
    <property type="match status" value="1"/>
</dbReference>